<reference evidence="7" key="1">
    <citation type="submission" date="2021-06" db="EMBL/GenBank/DDBJ databases">
        <authorList>
            <consortium name="Wellcome Sanger Institute Data Sharing"/>
        </authorList>
    </citation>
    <scope>NUCLEOTIDE SEQUENCE [LARGE SCALE GENOMIC DNA]</scope>
</reference>
<evidence type="ECO:0000313" key="8">
    <source>
        <dbReference type="Proteomes" id="UP000694620"/>
    </source>
</evidence>
<sequence>MQCQPSVYRFTRPALFSSLLQVAGIVILAIGVWVKVDSSSFLKILTIIKVGGLSQIINVGYLCIALGLFLMIVGFLGCWGALKENKALLMLFFVIVLLIFIVEVTGGVVVLAFSSLVRQLIGIGVEAKKSIKTDYGKNTDITKVWDSLMTELKCCGFTNYNDFTGSPFHISTSNYPPVCCTNSTRVALSDCMLQLGCITIGKISGMSEISVVCLVVLEPSQRILQSNFLKFIIQQLLQESIVHV</sequence>
<evidence type="ECO:0000256" key="4">
    <source>
        <dbReference type="ARBA" id="ARBA00023136"/>
    </source>
</evidence>
<name>A0A8C4TQK2_ERPCA</name>
<evidence type="ECO:0000256" key="6">
    <source>
        <dbReference type="SAM" id="Phobius"/>
    </source>
</evidence>
<dbReference type="Pfam" id="PF00335">
    <property type="entry name" value="Tetraspanin"/>
    <property type="match status" value="1"/>
</dbReference>
<evidence type="ECO:0000256" key="3">
    <source>
        <dbReference type="ARBA" id="ARBA00022989"/>
    </source>
</evidence>
<comment type="subcellular location">
    <subcellularLocation>
        <location evidence="1">Endomembrane system</location>
        <topology evidence="1">Multi-pass membrane protein</topology>
    </subcellularLocation>
</comment>
<proteinExistence type="predicted"/>
<dbReference type="PANTHER" id="PTHR19282">
    <property type="entry name" value="TETRASPANIN"/>
    <property type="match status" value="1"/>
</dbReference>
<reference evidence="7" key="3">
    <citation type="submission" date="2025-09" db="UniProtKB">
        <authorList>
            <consortium name="Ensembl"/>
        </authorList>
    </citation>
    <scope>IDENTIFICATION</scope>
</reference>
<dbReference type="Proteomes" id="UP000694620">
    <property type="component" value="Chromosome 17"/>
</dbReference>
<feature type="transmembrane region" description="Helical" evidence="6">
    <location>
        <begin position="56"/>
        <end position="82"/>
    </location>
</feature>
<dbReference type="InterPro" id="IPR008952">
    <property type="entry name" value="Tetraspanin_EC2_sf"/>
</dbReference>
<keyword evidence="4 6" id="KW-0472">Membrane</keyword>
<keyword evidence="3 6" id="KW-1133">Transmembrane helix</keyword>
<evidence type="ECO:0000256" key="1">
    <source>
        <dbReference type="ARBA" id="ARBA00004127"/>
    </source>
</evidence>
<evidence type="ECO:0000256" key="2">
    <source>
        <dbReference type="ARBA" id="ARBA00022692"/>
    </source>
</evidence>
<keyword evidence="5" id="KW-0325">Glycoprotein</keyword>
<dbReference type="InterPro" id="IPR018499">
    <property type="entry name" value="Tetraspanin/Peripherin"/>
</dbReference>
<evidence type="ECO:0000313" key="7">
    <source>
        <dbReference type="Ensembl" id="ENSECRP00000032793.1"/>
    </source>
</evidence>
<dbReference type="GO" id="GO:0012505">
    <property type="term" value="C:endomembrane system"/>
    <property type="evidence" value="ECO:0007669"/>
    <property type="project" value="UniProtKB-SubCell"/>
</dbReference>
<keyword evidence="8" id="KW-1185">Reference proteome</keyword>
<dbReference type="Ensembl" id="ENSECRT00000033516.1">
    <property type="protein sequence ID" value="ENSECRP00000032793.1"/>
    <property type="gene ID" value="ENSECRG00000022210.1"/>
</dbReference>
<feature type="transmembrane region" description="Helical" evidence="6">
    <location>
        <begin position="14"/>
        <end position="36"/>
    </location>
</feature>
<dbReference type="AlphaFoldDB" id="A0A8C4TQK2"/>
<dbReference type="PRINTS" id="PR00259">
    <property type="entry name" value="TMFOUR"/>
</dbReference>
<protein>
    <submittedName>
        <fullName evidence="7">Tetraspanin 34b</fullName>
    </submittedName>
</protein>
<keyword evidence="2 6" id="KW-0812">Transmembrane</keyword>
<dbReference type="GeneTree" id="ENSGT00940000164506"/>
<accession>A0A8C4TQK2</accession>
<feature type="transmembrane region" description="Helical" evidence="6">
    <location>
        <begin position="88"/>
        <end position="113"/>
    </location>
</feature>
<evidence type="ECO:0000256" key="5">
    <source>
        <dbReference type="ARBA" id="ARBA00023180"/>
    </source>
</evidence>
<dbReference type="Gene3D" id="1.10.1450.10">
    <property type="entry name" value="Tetraspanin"/>
    <property type="match status" value="1"/>
</dbReference>
<dbReference type="GO" id="GO:0005886">
    <property type="term" value="C:plasma membrane"/>
    <property type="evidence" value="ECO:0007669"/>
    <property type="project" value="TreeGrafter"/>
</dbReference>
<reference evidence="7" key="2">
    <citation type="submission" date="2025-08" db="UniProtKB">
        <authorList>
            <consortium name="Ensembl"/>
        </authorList>
    </citation>
    <scope>IDENTIFICATION</scope>
</reference>
<organism evidence="7 8">
    <name type="scientific">Erpetoichthys calabaricus</name>
    <name type="common">Rope fish</name>
    <name type="synonym">Calamoichthys calabaricus</name>
    <dbReference type="NCBI Taxonomy" id="27687"/>
    <lineage>
        <taxon>Eukaryota</taxon>
        <taxon>Metazoa</taxon>
        <taxon>Chordata</taxon>
        <taxon>Craniata</taxon>
        <taxon>Vertebrata</taxon>
        <taxon>Euteleostomi</taxon>
        <taxon>Actinopterygii</taxon>
        <taxon>Polypteriformes</taxon>
        <taxon>Polypteridae</taxon>
        <taxon>Erpetoichthys</taxon>
    </lineage>
</organism>
<dbReference type="PANTHER" id="PTHR19282:SF216">
    <property type="entry name" value="TETRASPANIN-1"/>
    <property type="match status" value="1"/>
</dbReference>
<dbReference type="SUPFAM" id="SSF48652">
    <property type="entry name" value="Tetraspanin"/>
    <property type="match status" value="1"/>
</dbReference>